<evidence type="ECO:0008006" key="4">
    <source>
        <dbReference type="Google" id="ProtNLM"/>
    </source>
</evidence>
<dbReference type="RefSeq" id="WP_369340213.1">
    <property type="nucleotide sequence ID" value="NZ_JBFYGN010000031.1"/>
</dbReference>
<evidence type="ECO:0000256" key="1">
    <source>
        <dbReference type="SAM" id="Phobius"/>
    </source>
</evidence>
<feature type="transmembrane region" description="Helical" evidence="1">
    <location>
        <begin position="42"/>
        <end position="61"/>
    </location>
</feature>
<keyword evidence="1" id="KW-0812">Transmembrane</keyword>
<organism evidence="2 3">
    <name type="scientific">Comamonas guangdongensis</name>
    <dbReference type="NCBI Taxonomy" id="510515"/>
    <lineage>
        <taxon>Bacteria</taxon>
        <taxon>Pseudomonadati</taxon>
        <taxon>Pseudomonadota</taxon>
        <taxon>Betaproteobacteria</taxon>
        <taxon>Burkholderiales</taxon>
        <taxon>Comamonadaceae</taxon>
        <taxon>Comamonas</taxon>
    </lineage>
</organism>
<protein>
    <recommendedName>
        <fullName evidence="4">Integral membrane protein</fullName>
    </recommendedName>
</protein>
<feature type="transmembrane region" description="Helical" evidence="1">
    <location>
        <begin position="105"/>
        <end position="126"/>
    </location>
</feature>
<keyword evidence="1" id="KW-1133">Transmembrane helix</keyword>
<comment type="caution">
    <text evidence="2">The sequence shown here is derived from an EMBL/GenBank/DDBJ whole genome shotgun (WGS) entry which is preliminary data.</text>
</comment>
<accession>A0ABV4A1C2</accession>
<feature type="transmembrane region" description="Helical" evidence="1">
    <location>
        <begin position="181"/>
        <end position="201"/>
    </location>
</feature>
<evidence type="ECO:0000313" key="2">
    <source>
        <dbReference type="EMBL" id="MEX8195036.1"/>
    </source>
</evidence>
<gene>
    <name evidence="2" type="ORF">AB6724_19555</name>
</gene>
<keyword evidence="3" id="KW-1185">Reference proteome</keyword>
<sequence length="221" mass="24183">MPLEAAIALIALAVALWLRPWRMLTGRPGPGGIDDRLASPLLTPLLGVLVLLPWIWALPTLHKMPLQLQWSAAPLVLLMLGWPLAIPVLLVVAAIAHFLSPALNWQAALGLAVWQGVVPATLALLWGALLRRWCWHNIFVFILARGFLGTVLSVFIATLLGQAAGHVLPSINEDLSRLARWLMAWGDGVITGMLTAVFVVFRPQWMATWSDAIYLEAPPEP</sequence>
<dbReference type="Proteomes" id="UP001561046">
    <property type="component" value="Unassembled WGS sequence"/>
</dbReference>
<reference evidence="2 3" key="1">
    <citation type="journal article" date="2013" name="Int. J. Syst. Evol. Microbiol.">
        <title>Comamonas guangdongensis sp. nov., isolated from subterranean forest sediment, and emended description of the genus Comamonas.</title>
        <authorList>
            <person name="Zhang J."/>
            <person name="Wang Y."/>
            <person name="Zhou S."/>
            <person name="Wu C."/>
            <person name="He J."/>
            <person name="Li F."/>
        </authorList>
    </citation>
    <scope>NUCLEOTIDE SEQUENCE [LARGE SCALE GENOMIC DNA]</scope>
    <source>
        <strain evidence="2 3">CCTCC AB2011133</strain>
    </source>
</reference>
<keyword evidence="1" id="KW-0472">Membrane</keyword>
<feature type="transmembrane region" description="Helical" evidence="1">
    <location>
        <begin position="138"/>
        <end position="161"/>
    </location>
</feature>
<dbReference type="EMBL" id="JBFYGN010000031">
    <property type="protein sequence ID" value="MEX8195036.1"/>
    <property type="molecule type" value="Genomic_DNA"/>
</dbReference>
<evidence type="ECO:0000313" key="3">
    <source>
        <dbReference type="Proteomes" id="UP001561046"/>
    </source>
</evidence>
<proteinExistence type="predicted"/>
<name>A0ABV4A1C2_9BURK</name>
<feature type="transmembrane region" description="Helical" evidence="1">
    <location>
        <begin position="73"/>
        <end position="99"/>
    </location>
</feature>